<name>A5D068_PELTS</name>
<keyword evidence="4" id="KW-1185">Reference proteome</keyword>
<dbReference type="Proteomes" id="UP000006556">
    <property type="component" value="Chromosome"/>
</dbReference>
<protein>
    <recommendedName>
        <fullName evidence="2">Terminase large subunit gp17-like C-terminal domain-containing protein</fullName>
    </recommendedName>
</protein>
<dbReference type="eggNOG" id="COG5362">
    <property type="taxonomic scope" value="Bacteria"/>
</dbReference>
<evidence type="ECO:0000313" key="3">
    <source>
        <dbReference type="EMBL" id="BAF60374.1"/>
    </source>
</evidence>
<dbReference type="InterPro" id="IPR027417">
    <property type="entry name" value="P-loop_NTPase"/>
</dbReference>
<dbReference type="eggNOG" id="COG5410">
    <property type="taxonomic scope" value="Bacteria"/>
</dbReference>
<dbReference type="AlphaFoldDB" id="A5D068"/>
<proteinExistence type="predicted"/>
<dbReference type="Gene3D" id="3.30.420.240">
    <property type="match status" value="1"/>
</dbReference>
<reference evidence="4" key="1">
    <citation type="journal article" date="2008" name="Genome Res.">
        <title>The genome of Pelotomaculum thermopropionicum reveals niche-associated evolution in anaerobic microbiota.</title>
        <authorList>
            <person name="Kosaka T."/>
            <person name="Kato S."/>
            <person name="Shimoyama T."/>
            <person name="Ishii S."/>
            <person name="Abe T."/>
            <person name="Watanabe K."/>
        </authorList>
    </citation>
    <scope>NUCLEOTIDE SEQUENCE [LARGE SCALE GENOMIC DNA]</scope>
    <source>
        <strain evidence="4">DSM 13744 / JCM 10971 / SI</strain>
    </source>
</reference>
<dbReference type="InterPro" id="IPR035421">
    <property type="entry name" value="Terminase_6C"/>
</dbReference>
<sequence length="572" mass="66179">MSFDLLDKSQRRARIELLETRVRLIQIKMRHGAKITETQKASYRNDLQELVKLKRIDHAEESVLYFMYEYFSDSMNPENEQNLIPAGVYIEQAPKFHRELCSILDEVSSTDPTARIGWAAPRGHAKSAYLSNAFPVHQIVFKKRKYILVISETDTSAKKFIEWISLQLKYNQKLREDFGELLSPKKSLNDRDNQEAFLTKSGVLVEAASMGKQLRGKRNGSHRPDLVVCDDLESAKNTNTPELRDKNLHWFNSVVIPIGDPQRTAFIYMGTIVHRAGLLPHILKRADFQSRVYSAVVSPPEREDLLEQFENIYRDPENENRLEDALAFYRANQEEMDRGVEVLWPQRFSYAKLMMEKVNIGSRAFGSEFMNNPVDEDTQIFKPGLFTYFDYGDLKDDRGCDLPLDFYAAWDIAFGKNSRSDYNAIVTVARHRKTGVIYVVDAWAKKCPAHEALEVAMEKILQYRNKVFAVETVQAQLDLFRQLRERLAKAGIYTTKLKGVSHKTKKEERIESLEPLFENGYIRVMRHQRLLIEMLENYPTHDHDDLPDALQMAVELCGSGKRRTFHKKPAGL</sequence>
<evidence type="ECO:0000259" key="2">
    <source>
        <dbReference type="Pfam" id="PF17289"/>
    </source>
</evidence>
<dbReference type="InterPro" id="IPR006517">
    <property type="entry name" value="Phage_terminase_lsu-like_C"/>
</dbReference>
<gene>
    <name evidence="3" type="ordered locus">PTH_2193</name>
</gene>
<organism evidence="3 4">
    <name type="scientific">Pelotomaculum thermopropionicum (strain DSM 13744 / JCM 10971 / SI)</name>
    <dbReference type="NCBI Taxonomy" id="370438"/>
    <lineage>
        <taxon>Bacteria</taxon>
        <taxon>Bacillati</taxon>
        <taxon>Bacillota</taxon>
        <taxon>Clostridia</taxon>
        <taxon>Eubacteriales</taxon>
        <taxon>Desulfotomaculaceae</taxon>
        <taxon>Pelotomaculum</taxon>
    </lineage>
</organism>
<accession>A5D068</accession>
<feature type="domain" description="Terminase large subunit gp17-like C-terminal" evidence="2">
    <location>
        <begin position="409"/>
        <end position="554"/>
    </location>
</feature>
<dbReference type="Pfam" id="PF17289">
    <property type="entry name" value="Terminase_6C"/>
    <property type="match status" value="1"/>
</dbReference>
<dbReference type="EMBL" id="AP009389">
    <property type="protein sequence ID" value="BAF60374.1"/>
    <property type="molecule type" value="Genomic_DNA"/>
</dbReference>
<dbReference type="STRING" id="370438.PTH_2193"/>
<keyword evidence="1" id="KW-1188">Viral release from host cell</keyword>
<dbReference type="HOGENOM" id="CLU_029599_0_0_9"/>
<evidence type="ECO:0000256" key="1">
    <source>
        <dbReference type="ARBA" id="ARBA00022612"/>
    </source>
</evidence>
<dbReference type="NCBIfam" id="TIGR01630">
    <property type="entry name" value="psiM2_ORF9"/>
    <property type="match status" value="1"/>
</dbReference>
<evidence type="ECO:0000313" key="4">
    <source>
        <dbReference type="Proteomes" id="UP000006556"/>
    </source>
</evidence>
<dbReference type="Gene3D" id="3.40.50.300">
    <property type="entry name" value="P-loop containing nucleotide triphosphate hydrolases"/>
    <property type="match status" value="1"/>
</dbReference>
<dbReference type="KEGG" id="pth:PTH_2193"/>